<dbReference type="RefSeq" id="WP_064231106.1">
    <property type="nucleotide sequence ID" value="NZ_LVZK01000001.1"/>
</dbReference>
<feature type="transmembrane region" description="Helical" evidence="6">
    <location>
        <begin position="340"/>
        <end position="364"/>
    </location>
</feature>
<dbReference type="SUPFAM" id="SSF103473">
    <property type="entry name" value="MFS general substrate transporter"/>
    <property type="match status" value="1"/>
</dbReference>
<dbReference type="AlphaFoldDB" id="A0A179B3H9"/>
<feature type="transmembrane region" description="Helical" evidence="6">
    <location>
        <begin position="415"/>
        <end position="435"/>
    </location>
</feature>
<protein>
    <recommendedName>
        <fullName evidence="9">Major facilitator superfamily (MFS) profile domain-containing protein</fullName>
    </recommendedName>
</protein>
<comment type="caution">
    <text evidence="7">The sequence shown here is derived from an EMBL/GenBank/DDBJ whole genome shotgun (WGS) entry which is preliminary data.</text>
</comment>
<dbReference type="PANTHER" id="PTHR23519:SF1">
    <property type="entry name" value="AUTOPHAGY-RELATED PROTEIN 22"/>
    <property type="match status" value="1"/>
</dbReference>
<evidence type="ECO:0000256" key="2">
    <source>
        <dbReference type="ARBA" id="ARBA00022448"/>
    </source>
</evidence>
<dbReference type="GO" id="GO:0012505">
    <property type="term" value="C:endomembrane system"/>
    <property type="evidence" value="ECO:0007669"/>
    <property type="project" value="UniProtKB-SubCell"/>
</dbReference>
<evidence type="ECO:0000256" key="1">
    <source>
        <dbReference type="ARBA" id="ARBA00004127"/>
    </source>
</evidence>
<dbReference type="InterPro" id="IPR050495">
    <property type="entry name" value="ATG22/LtaA_families"/>
</dbReference>
<evidence type="ECO:0000256" key="4">
    <source>
        <dbReference type="ARBA" id="ARBA00022989"/>
    </source>
</evidence>
<feature type="transmembrane region" description="Helical" evidence="6">
    <location>
        <begin position="20"/>
        <end position="48"/>
    </location>
</feature>
<feature type="transmembrane region" description="Helical" evidence="6">
    <location>
        <begin position="91"/>
        <end position="109"/>
    </location>
</feature>
<evidence type="ECO:0000313" key="7">
    <source>
        <dbReference type="EMBL" id="OAP86257.1"/>
    </source>
</evidence>
<feature type="transmembrane region" description="Helical" evidence="6">
    <location>
        <begin position="115"/>
        <end position="137"/>
    </location>
</feature>
<dbReference type="EMBL" id="LVZK01000001">
    <property type="protein sequence ID" value="OAP86257.1"/>
    <property type="molecule type" value="Genomic_DNA"/>
</dbReference>
<gene>
    <name evidence="7" type="ORF">A4H34_03550</name>
</gene>
<organism evidence="7 8">
    <name type="scientific">Peptidiphaga gingivicola</name>
    <dbReference type="NCBI Taxonomy" id="2741497"/>
    <lineage>
        <taxon>Bacteria</taxon>
        <taxon>Bacillati</taxon>
        <taxon>Actinomycetota</taxon>
        <taxon>Actinomycetes</taxon>
        <taxon>Actinomycetales</taxon>
        <taxon>Actinomycetaceae</taxon>
        <taxon>Peptidiphaga</taxon>
    </lineage>
</organism>
<feature type="transmembrane region" description="Helical" evidence="6">
    <location>
        <begin position="316"/>
        <end position="334"/>
    </location>
</feature>
<dbReference type="STRING" id="1823756.A4H34_03550"/>
<feature type="transmembrane region" description="Helical" evidence="6">
    <location>
        <begin position="158"/>
        <end position="177"/>
    </location>
</feature>
<dbReference type="PANTHER" id="PTHR23519">
    <property type="entry name" value="AUTOPHAGY-RELATED PROTEIN 22"/>
    <property type="match status" value="1"/>
</dbReference>
<feature type="transmembrane region" description="Helical" evidence="6">
    <location>
        <begin position="60"/>
        <end position="79"/>
    </location>
</feature>
<feature type="transmembrane region" description="Helical" evidence="6">
    <location>
        <begin position="286"/>
        <end position="304"/>
    </location>
</feature>
<keyword evidence="4 6" id="KW-1133">Transmembrane helix</keyword>
<reference evidence="7 8" key="1">
    <citation type="submission" date="2016-04" db="EMBL/GenBank/DDBJ databases">
        <title>Peptidophaga gingivicola gen. nov., sp. nov., isolated from human subgingival plaque.</title>
        <authorList>
            <person name="Beall C.J."/>
            <person name="Mokrzan E.M."/>
            <person name="Griffen A.L."/>
            <person name="Leys E.J."/>
        </authorList>
    </citation>
    <scope>NUCLEOTIDE SEQUENCE [LARGE SCALE GENOMIC DNA]</scope>
    <source>
        <strain evidence="7 8">BA112</strain>
    </source>
</reference>
<feature type="transmembrane region" description="Helical" evidence="6">
    <location>
        <begin position="250"/>
        <end position="280"/>
    </location>
</feature>
<evidence type="ECO:0000313" key="8">
    <source>
        <dbReference type="Proteomes" id="UP000078368"/>
    </source>
</evidence>
<dbReference type="OrthoDB" id="9768783at2"/>
<dbReference type="InterPro" id="IPR036259">
    <property type="entry name" value="MFS_trans_sf"/>
</dbReference>
<dbReference type="Proteomes" id="UP000078368">
    <property type="component" value="Unassembled WGS sequence"/>
</dbReference>
<dbReference type="InterPro" id="IPR024671">
    <property type="entry name" value="Atg22-like"/>
</dbReference>
<keyword evidence="5 6" id="KW-0472">Membrane</keyword>
<evidence type="ECO:0000256" key="6">
    <source>
        <dbReference type="SAM" id="Phobius"/>
    </source>
</evidence>
<evidence type="ECO:0008006" key="9">
    <source>
        <dbReference type="Google" id="ProtNLM"/>
    </source>
</evidence>
<keyword evidence="3 6" id="KW-0812">Transmembrane</keyword>
<name>A0A179B3H9_9ACTO</name>
<dbReference type="Gene3D" id="1.20.1250.20">
    <property type="entry name" value="MFS general substrate transporter like domains"/>
    <property type="match status" value="2"/>
</dbReference>
<keyword evidence="8" id="KW-1185">Reference proteome</keyword>
<accession>A0A179B3H9</accession>
<evidence type="ECO:0000256" key="3">
    <source>
        <dbReference type="ARBA" id="ARBA00022692"/>
    </source>
</evidence>
<feature type="transmembrane region" description="Helical" evidence="6">
    <location>
        <begin position="197"/>
        <end position="214"/>
    </location>
</feature>
<comment type="subcellular location">
    <subcellularLocation>
        <location evidence="1">Endomembrane system</location>
        <topology evidence="1">Multi-pass membrane protein</topology>
    </subcellularLocation>
</comment>
<keyword evidence="2" id="KW-0813">Transport</keyword>
<dbReference type="Pfam" id="PF11700">
    <property type="entry name" value="ATG22"/>
    <property type="match status" value="1"/>
</dbReference>
<proteinExistence type="predicted"/>
<sequence length="454" mass="47971">MSTHTDDGGQSRTGFLSRKVVIWASWDVGSSAFNSVVTTFVFSVYLTTPKLFGPSANANLGWTTALAGILVALAAPALGQWADRTGKTHTVLTATTLALAALIGAMFFVKPSEHYAWLGLLLLAASNFVFEVGSVIYNSMVSDISTPENVGRVSGFGWGLGYIGSILLLFFLLVGFIQPEAGLFGVTGEDALNIRVSMAVCALWTLVFCLPLLLTSRNRPPSGEPSRGLFGSYADLGRSIARLWRESRSVVWFLVSSAIYRDGLAGVFTFGGVLAGVAFGFKREEVIMFGIAANLVAGVATVVFGQLDDRIGPRKVIVGSLASMCVLALIVFFGKPAGPVVFWVFGLALCVFVGPTQAASRSYLARVAPPGSGAEMFGLYATTGRAVSFLSSVMYSSSITLASKVSGRPKDDVAIYGILGIIVILLVGLATFAPVRPETETSERPERAAARTPA</sequence>
<evidence type="ECO:0000256" key="5">
    <source>
        <dbReference type="ARBA" id="ARBA00023136"/>
    </source>
</evidence>